<organism evidence="1 2">
    <name type="scientific">Dendrobium chrysotoxum</name>
    <name type="common">Orchid</name>
    <dbReference type="NCBI Taxonomy" id="161865"/>
    <lineage>
        <taxon>Eukaryota</taxon>
        <taxon>Viridiplantae</taxon>
        <taxon>Streptophyta</taxon>
        <taxon>Embryophyta</taxon>
        <taxon>Tracheophyta</taxon>
        <taxon>Spermatophyta</taxon>
        <taxon>Magnoliopsida</taxon>
        <taxon>Liliopsida</taxon>
        <taxon>Asparagales</taxon>
        <taxon>Orchidaceae</taxon>
        <taxon>Epidendroideae</taxon>
        <taxon>Malaxideae</taxon>
        <taxon>Dendrobiinae</taxon>
        <taxon>Dendrobium</taxon>
    </lineage>
</organism>
<dbReference type="Proteomes" id="UP000775213">
    <property type="component" value="Unassembled WGS sequence"/>
</dbReference>
<reference evidence="1 2" key="1">
    <citation type="journal article" date="2021" name="Hortic Res">
        <title>Chromosome-scale assembly of the Dendrobium chrysotoxum genome enhances the understanding of orchid evolution.</title>
        <authorList>
            <person name="Zhang Y."/>
            <person name="Zhang G.Q."/>
            <person name="Zhang D."/>
            <person name="Liu X.D."/>
            <person name="Xu X.Y."/>
            <person name="Sun W.H."/>
            <person name="Yu X."/>
            <person name="Zhu X."/>
            <person name="Wang Z.W."/>
            <person name="Zhao X."/>
            <person name="Zhong W.Y."/>
            <person name="Chen H."/>
            <person name="Yin W.L."/>
            <person name="Huang T."/>
            <person name="Niu S.C."/>
            <person name="Liu Z.J."/>
        </authorList>
    </citation>
    <scope>NUCLEOTIDE SEQUENCE [LARGE SCALE GENOMIC DNA]</scope>
    <source>
        <strain evidence="1">Lindl</strain>
    </source>
</reference>
<proteinExistence type="predicted"/>
<name>A0AAV7G0I3_DENCH</name>
<gene>
    <name evidence="1" type="ORF">IEQ34_020296</name>
</gene>
<dbReference type="EMBL" id="JAGFBR010000018">
    <property type="protein sequence ID" value="KAH0449604.1"/>
    <property type="molecule type" value="Genomic_DNA"/>
</dbReference>
<keyword evidence="2" id="KW-1185">Reference proteome</keyword>
<dbReference type="AlphaFoldDB" id="A0AAV7G0I3"/>
<evidence type="ECO:0000313" key="2">
    <source>
        <dbReference type="Proteomes" id="UP000775213"/>
    </source>
</evidence>
<sequence length="252" mass="25971">METFPFYCSHYKSLGHSKLECPLLHPLVPPISAEVISSIAEQSDMGIFLAPAGLVSDLPVSLPPMGPAVSNNGIVALANTVCHPVELVSNRIDLVNAKHMGQSLALVGFEAQGVEVSSVTPLPPPVLVDSNVVSVNASDVGVSNPELSPLARSIGDLVVSGAAVGVVSPNVPHAIVSGNDINCSVNLIDSPIAGVEFFGGMSASLADSGDKVLAVVEEAGVVMQLVDVPISVISNANLLPSVDRNSIRWQCD</sequence>
<accession>A0AAV7G0I3</accession>
<comment type="caution">
    <text evidence="1">The sequence shown here is derived from an EMBL/GenBank/DDBJ whole genome shotgun (WGS) entry which is preliminary data.</text>
</comment>
<evidence type="ECO:0000313" key="1">
    <source>
        <dbReference type="EMBL" id="KAH0449604.1"/>
    </source>
</evidence>
<protein>
    <submittedName>
        <fullName evidence="1">Uncharacterized protein</fullName>
    </submittedName>
</protein>